<evidence type="ECO:0000313" key="3">
    <source>
        <dbReference type="Proteomes" id="UP001147782"/>
    </source>
</evidence>
<dbReference type="GeneID" id="81439678"/>
<organism evidence="2 3">
    <name type="scientific">Penicillium cataractarum</name>
    <dbReference type="NCBI Taxonomy" id="2100454"/>
    <lineage>
        <taxon>Eukaryota</taxon>
        <taxon>Fungi</taxon>
        <taxon>Dikarya</taxon>
        <taxon>Ascomycota</taxon>
        <taxon>Pezizomycotina</taxon>
        <taxon>Eurotiomycetes</taxon>
        <taxon>Eurotiomycetidae</taxon>
        <taxon>Eurotiales</taxon>
        <taxon>Aspergillaceae</taxon>
        <taxon>Penicillium</taxon>
    </lineage>
</organism>
<evidence type="ECO:0000313" key="2">
    <source>
        <dbReference type="EMBL" id="KAJ5371478.1"/>
    </source>
</evidence>
<evidence type="ECO:0008006" key="4">
    <source>
        <dbReference type="Google" id="ProtNLM"/>
    </source>
</evidence>
<protein>
    <recommendedName>
        <fullName evidence="4">Transcription factor domain-containing protein</fullName>
    </recommendedName>
</protein>
<feature type="region of interest" description="Disordered" evidence="1">
    <location>
        <begin position="1"/>
        <end position="32"/>
    </location>
</feature>
<dbReference type="Proteomes" id="UP001147782">
    <property type="component" value="Unassembled WGS sequence"/>
</dbReference>
<dbReference type="AlphaFoldDB" id="A0A9W9S3P3"/>
<evidence type="ECO:0000256" key="1">
    <source>
        <dbReference type="SAM" id="MobiDB-lite"/>
    </source>
</evidence>
<reference evidence="2" key="2">
    <citation type="journal article" date="2023" name="IMA Fungus">
        <title>Comparative genomic study of the Penicillium genus elucidates a diverse pangenome and 15 lateral gene transfer events.</title>
        <authorList>
            <person name="Petersen C."/>
            <person name="Sorensen T."/>
            <person name="Nielsen M.R."/>
            <person name="Sondergaard T.E."/>
            <person name="Sorensen J.L."/>
            <person name="Fitzpatrick D.A."/>
            <person name="Frisvad J.C."/>
            <person name="Nielsen K.L."/>
        </authorList>
    </citation>
    <scope>NUCLEOTIDE SEQUENCE</scope>
    <source>
        <strain evidence="2">IBT 29864</strain>
    </source>
</reference>
<reference evidence="2" key="1">
    <citation type="submission" date="2022-11" db="EMBL/GenBank/DDBJ databases">
        <authorList>
            <person name="Petersen C."/>
        </authorList>
    </citation>
    <scope>NUCLEOTIDE SEQUENCE</scope>
    <source>
        <strain evidence="2">IBT 29864</strain>
    </source>
</reference>
<dbReference type="RefSeq" id="XP_056555912.1">
    <property type="nucleotide sequence ID" value="XM_056700499.1"/>
</dbReference>
<sequence>MHYTETHPASRSPPRPDWEIGPYAASEESETSPECRSVSFSFPSPAADVGSVQALFTYLPGTSLDPSLATLLLHGMLSVGEDLGCYGICGSLPRPISSRPLANNHSNNYQPLSELEAIVASVAELLSPALLCCILSVALELRPHVLPVSHQQKAAFDKEYLRESTLARISTLSCHYEPNLPDAFSLLLFSTTWCFTPPLIKASARWNHLASKIVVDAMNYRVSSPYSLDRHRERM</sequence>
<keyword evidence="3" id="KW-1185">Reference proteome</keyword>
<name>A0A9W9S3P3_9EURO</name>
<gene>
    <name evidence="2" type="ORF">N7496_007570</name>
</gene>
<accession>A0A9W9S3P3</accession>
<comment type="caution">
    <text evidence="2">The sequence shown here is derived from an EMBL/GenBank/DDBJ whole genome shotgun (WGS) entry which is preliminary data.</text>
</comment>
<dbReference type="EMBL" id="JAPZBS010000005">
    <property type="protein sequence ID" value="KAJ5371478.1"/>
    <property type="molecule type" value="Genomic_DNA"/>
</dbReference>
<proteinExistence type="predicted"/>